<dbReference type="Proteomes" id="UP001164020">
    <property type="component" value="Chromosome"/>
</dbReference>
<proteinExistence type="predicted"/>
<organism evidence="1 2">
    <name type="scientific">Jiella pelagia</name>
    <dbReference type="NCBI Taxonomy" id="2986949"/>
    <lineage>
        <taxon>Bacteria</taxon>
        <taxon>Pseudomonadati</taxon>
        <taxon>Pseudomonadota</taxon>
        <taxon>Alphaproteobacteria</taxon>
        <taxon>Hyphomicrobiales</taxon>
        <taxon>Aurantimonadaceae</taxon>
        <taxon>Jiella</taxon>
    </lineage>
</organism>
<evidence type="ECO:0000313" key="1">
    <source>
        <dbReference type="EMBL" id="WAP67507.1"/>
    </source>
</evidence>
<dbReference type="EMBL" id="CP114029">
    <property type="protein sequence ID" value="WAP67507.1"/>
    <property type="molecule type" value="Genomic_DNA"/>
</dbReference>
<dbReference type="RefSeq" id="WP_268879967.1">
    <property type="nucleotide sequence ID" value="NZ_CP114029.1"/>
</dbReference>
<accession>A0ABY7BUN3</accession>
<gene>
    <name evidence="1" type="ORF">OH818_18585</name>
</gene>
<reference evidence="1" key="1">
    <citation type="submission" date="2022-12" db="EMBL/GenBank/DDBJ databases">
        <title>Jiella pelagia sp. nov., isolated from phosphonate enriched culture of Northwest Pacific surface seawater.</title>
        <authorList>
            <person name="Shin D.Y."/>
            <person name="Hwang C.Y."/>
        </authorList>
    </citation>
    <scope>NUCLEOTIDE SEQUENCE</scope>
    <source>
        <strain evidence="1">HL-NP1</strain>
    </source>
</reference>
<name>A0ABY7BUN3_9HYPH</name>
<sequence length="204" mass="22743">MVDGVASIPIGLFYGTRRTIEDVGLLGKDVQKANFAENKRIWELMKAAFENREILMSVITIVVSESLDRLPESTIKKLQYHLELRGIAFTTGVITKKTIKDIVVNKIGPRTVARVISKQAANRVVSAALLPVSIQGTIEQASNSSKRLRRINPRLWRKLADRNVDLLYGFVEDDLAPFVALACVIDGNDPQSRAAFAKFESYLK</sequence>
<protein>
    <submittedName>
        <fullName evidence="1">Uncharacterized protein</fullName>
    </submittedName>
</protein>
<evidence type="ECO:0000313" key="2">
    <source>
        <dbReference type="Proteomes" id="UP001164020"/>
    </source>
</evidence>
<keyword evidence="2" id="KW-1185">Reference proteome</keyword>